<dbReference type="KEGG" id="ffu:CLAFUR5_14278"/>
<evidence type="ECO:0000256" key="4">
    <source>
        <dbReference type="ARBA" id="ARBA00023163"/>
    </source>
</evidence>
<reference evidence="8" key="1">
    <citation type="submission" date="2021-12" db="EMBL/GenBank/DDBJ databases">
        <authorList>
            <person name="Zaccaron A."/>
            <person name="Stergiopoulos I."/>
        </authorList>
    </citation>
    <scope>NUCLEOTIDE SEQUENCE</scope>
    <source>
        <strain evidence="8">Race5_Kim</strain>
    </source>
</reference>
<dbReference type="InterPro" id="IPR013700">
    <property type="entry name" value="AflR"/>
</dbReference>
<evidence type="ECO:0000256" key="6">
    <source>
        <dbReference type="SAM" id="MobiDB-lite"/>
    </source>
</evidence>
<dbReference type="OrthoDB" id="2328572at2759"/>
<feature type="domain" description="Aflatoxin regulatory protein" evidence="7">
    <location>
        <begin position="9"/>
        <end position="73"/>
    </location>
</feature>
<keyword evidence="4" id="KW-0804">Transcription</keyword>
<dbReference type="Proteomes" id="UP000756132">
    <property type="component" value="Chromosome 13"/>
</dbReference>
<dbReference type="Pfam" id="PF08493">
    <property type="entry name" value="AflR"/>
    <property type="match status" value="1"/>
</dbReference>
<dbReference type="EMBL" id="CP090175">
    <property type="protein sequence ID" value="UJO25000.1"/>
    <property type="molecule type" value="Genomic_DNA"/>
</dbReference>
<evidence type="ECO:0000256" key="2">
    <source>
        <dbReference type="ARBA" id="ARBA00023015"/>
    </source>
</evidence>
<dbReference type="RefSeq" id="XP_047769366.1">
    <property type="nucleotide sequence ID" value="XM_047913426.1"/>
</dbReference>
<dbReference type="GO" id="GO:0005634">
    <property type="term" value="C:nucleus"/>
    <property type="evidence" value="ECO:0007669"/>
    <property type="project" value="InterPro"/>
</dbReference>
<keyword evidence="1" id="KW-0479">Metal-binding</keyword>
<dbReference type="GO" id="GO:0046872">
    <property type="term" value="F:metal ion binding"/>
    <property type="evidence" value="ECO:0007669"/>
    <property type="project" value="UniProtKB-KW"/>
</dbReference>
<gene>
    <name evidence="8" type="ORF">CLAFUR5_14278</name>
</gene>
<protein>
    <submittedName>
        <fullName evidence="8">Dothistromin biosynthesis regulatory protein aflR</fullName>
    </submittedName>
</protein>
<keyword evidence="2" id="KW-0805">Transcription regulation</keyword>
<evidence type="ECO:0000259" key="7">
    <source>
        <dbReference type="Pfam" id="PF08493"/>
    </source>
</evidence>
<proteinExistence type="predicted"/>
<sequence length="196" mass="21852">MRVGGSDRPHLLRSLNEVLQQNEGVVDQMTRVLACSCSEEECLLTMVALIVFRLIDTYAAAAHLPSSRPTRPSAPSLRCRNMHNMADPAMSLSEEDRNPSADDKSQESPHTVLNHLHRVQRVVNLLSDCFEGKRIRDHMHRPVAGGAASADIEDGRRQRTTRGLSVSSAAFDSLEGDVRKRLREVSFQVVDLIRQT</sequence>
<keyword evidence="9" id="KW-1185">Reference proteome</keyword>
<evidence type="ECO:0000313" key="8">
    <source>
        <dbReference type="EMBL" id="UJO25000.1"/>
    </source>
</evidence>
<keyword evidence="5" id="KW-0539">Nucleus</keyword>
<keyword evidence="3" id="KW-0238">DNA-binding</keyword>
<dbReference type="GO" id="GO:0003677">
    <property type="term" value="F:DNA binding"/>
    <property type="evidence" value="ECO:0007669"/>
    <property type="project" value="UniProtKB-KW"/>
</dbReference>
<dbReference type="GeneID" id="71994156"/>
<accession>A0A9Q8UWH5</accession>
<dbReference type="GO" id="GO:0006355">
    <property type="term" value="P:regulation of DNA-templated transcription"/>
    <property type="evidence" value="ECO:0007669"/>
    <property type="project" value="InterPro"/>
</dbReference>
<dbReference type="AlphaFoldDB" id="A0A9Q8UWH5"/>
<dbReference type="GO" id="GO:0045122">
    <property type="term" value="P:aflatoxin biosynthetic process"/>
    <property type="evidence" value="ECO:0007669"/>
    <property type="project" value="InterPro"/>
</dbReference>
<evidence type="ECO:0000256" key="5">
    <source>
        <dbReference type="ARBA" id="ARBA00023242"/>
    </source>
</evidence>
<organism evidence="8 9">
    <name type="scientific">Passalora fulva</name>
    <name type="common">Tomato leaf mold</name>
    <name type="synonym">Cladosporium fulvum</name>
    <dbReference type="NCBI Taxonomy" id="5499"/>
    <lineage>
        <taxon>Eukaryota</taxon>
        <taxon>Fungi</taxon>
        <taxon>Dikarya</taxon>
        <taxon>Ascomycota</taxon>
        <taxon>Pezizomycotina</taxon>
        <taxon>Dothideomycetes</taxon>
        <taxon>Dothideomycetidae</taxon>
        <taxon>Mycosphaerellales</taxon>
        <taxon>Mycosphaerellaceae</taxon>
        <taxon>Fulvia</taxon>
    </lineage>
</organism>
<evidence type="ECO:0000256" key="3">
    <source>
        <dbReference type="ARBA" id="ARBA00023125"/>
    </source>
</evidence>
<evidence type="ECO:0000313" key="9">
    <source>
        <dbReference type="Proteomes" id="UP000756132"/>
    </source>
</evidence>
<reference evidence="8" key="2">
    <citation type="journal article" date="2022" name="Microb. Genom.">
        <title>A chromosome-scale genome assembly of the tomato pathogen Cladosporium fulvum reveals a compartmentalized genome architecture and the presence of a dispensable chromosome.</title>
        <authorList>
            <person name="Zaccaron A.Z."/>
            <person name="Chen L.H."/>
            <person name="Samaras A."/>
            <person name="Stergiopoulos I."/>
        </authorList>
    </citation>
    <scope>NUCLEOTIDE SEQUENCE</scope>
    <source>
        <strain evidence="8">Race5_Kim</strain>
    </source>
</reference>
<name>A0A9Q8UWH5_PASFU</name>
<feature type="region of interest" description="Disordered" evidence="6">
    <location>
        <begin position="142"/>
        <end position="165"/>
    </location>
</feature>
<evidence type="ECO:0000256" key="1">
    <source>
        <dbReference type="ARBA" id="ARBA00022723"/>
    </source>
</evidence>